<feature type="transmembrane region" description="Helical" evidence="2">
    <location>
        <begin position="274"/>
        <end position="294"/>
    </location>
</feature>
<dbReference type="EC" id="2.7.7.65" evidence="1"/>
<feature type="transmembrane region" description="Helical" evidence="2">
    <location>
        <begin position="182"/>
        <end position="201"/>
    </location>
</feature>
<feature type="signal peptide" evidence="3">
    <location>
        <begin position="1"/>
        <end position="16"/>
    </location>
</feature>
<dbReference type="PANTHER" id="PTHR45138">
    <property type="entry name" value="REGULATORY COMPONENTS OF SENSORY TRANSDUCTION SYSTEM"/>
    <property type="match status" value="1"/>
</dbReference>
<dbReference type="EMBL" id="JBFTEG010000001">
    <property type="protein sequence ID" value="MEX6500550.1"/>
    <property type="molecule type" value="Genomic_DNA"/>
</dbReference>
<keyword evidence="2" id="KW-0472">Membrane</keyword>
<comment type="caution">
    <text evidence="5">The sequence shown here is derived from an EMBL/GenBank/DDBJ whole genome shotgun (WGS) entry which is preliminary data.</text>
</comment>
<keyword evidence="2" id="KW-1133">Transmembrane helix</keyword>
<feature type="transmembrane region" description="Helical" evidence="2">
    <location>
        <begin position="300"/>
        <end position="322"/>
    </location>
</feature>
<dbReference type="InterPro" id="IPR050469">
    <property type="entry name" value="Diguanylate_Cyclase"/>
</dbReference>
<dbReference type="SUPFAM" id="SSF55073">
    <property type="entry name" value="Nucleotide cyclase"/>
    <property type="match status" value="1"/>
</dbReference>
<dbReference type="InterPro" id="IPR011622">
    <property type="entry name" value="7TMR_DISM_rcpt_extracell_dom2"/>
</dbReference>
<dbReference type="Proteomes" id="UP001560296">
    <property type="component" value="Unassembled WGS sequence"/>
</dbReference>
<keyword evidence="6" id="KW-1185">Reference proteome</keyword>
<dbReference type="PROSITE" id="PS50887">
    <property type="entry name" value="GGDEF"/>
    <property type="match status" value="1"/>
</dbReference>
<keyword evidence="5" id="KW-0548">Nucleotidyltransferase</keyword>
<dbReference type="InterPro" id="IPR043128">
    <property type="entry name" value="Rev_trsase/Diguanyl_cyclase"/>
</dbReference>
<reference evidence="5 6" key="1">
    <citation type="submission" date="2024-07" db="EMBL/GenBank/DDBJ databases">
        <authorList>
            <person name="Li M."/>
        </authorList>
    </citation>
    <scope>NUCLEOTIDE SEQUENCE [LARGE SCALE GENOMIC DNA]</scope>
    <source>
        <strain evidence="5 6">25A3E</strain>
    </source>
</reference>
<dbReference type="InterPro" id="IPR000160">
    <property type="entry name" value="GGDEF_dom"/>
</dbReference>
<dbReference type="Pfam" id="PF00990">
    <property type="entry name" value="GGDEF"/>
    <property type="match status" value="1"/>
</dbReference>
<protein>
    <recommendedName>
        <fullName evidence="1">diguanylate cyclase</fullName>
        <ecNumber evidence="1">2.7.7.65</ecNumber>
    </recommendedName>
</protein>
<evidence type="ECO:0000313" key="6">
    <source>
        <dbReference type="Proteomes" id="UP001560296"/>
    </source>
</evidence>
<feature type="chain" id="PRO_5046436590" description="diguanylate cyclase" evidence="3">
    <location>
        <begin position="17"/>
        <end position="570"/>
    </location>
</feature>
<dbReference type="Gene3D" id="3.30.70.270">
    <property type="match status" value="1"/>
</dbReference>
<evidence type="ECO:0000256" key="3">
    <source>
        <dbReference type="SAM" id="SignalP"/>
    </source>
</evidence>
<dbReference type="PANTHER" id="PTHR45138:SF24">
    <property type="entry name" value="DIGUANYLATE CYCLASE DGCC-RELATED"/>
    <property type="match status" value="1"/>
</dbReference>
<gene>
    <name evidence="5" type="ORF">AB5S05_00625</name>
</gene>
<feature type="transmembrane region" description="Helical" evidence="2">
    <location>
        <begin position="242"/>
        <end position="262"/>
    </location>
</feature>
<name>A0ABV3YML0_9PSED</name>
<dbReference type="NCBIfam" id="TIGR00254">
    <property type="entry name" value="GGDEF"/>
    <property type="match status" value="1"/>
</dbReference>
<dbReference type="Gene3D" id="2.60.40.2380">
    <property type="match status" value="1"/>
</dbReference>
<evidence type="ECO:0000259" key="4">
    <source>
        <dbReference type="PROSITE" id="PS50887"/>
    </source>
</evidence>
<dbReference type="Pfam" id="PF07696">
    <property type="entry name" value="7TMR-DISMED2"/>
    <property type="match status" value="1"/>
</dbReference>
<accession>A0ABV3YML0</accession>
<feature type="transmembrane region" description="Helical" evidence="2">
    <location>
        <begin position="206"/>
        <end position="222"/>
    </location>
</feature>
<keyword evidence="3" id="KW-0732">Signal</keyword>
<evidence type="ECO:0000313" key="5">
    <source>
        <dbReference type="EMBL" id="MEX6500550.1"/>
    </source>
</evidence>
<sequence length="570" mass="63850">MLSGLLLCLWGTLAQADAGALALPANGEGVNLAPHLQLLEDPSGQLGLEQVQAMEFRDNQANSANFGFSHSAWWVRFRLSNPSGQIRHLMLRQDYPLIDWLEFWSPQSDGSWQVRNTGDRRPFASREIDHRDFIFSLDLPPYSEQTYYLRYASAGPINIGLSLSSAQALLERISLEQLAYGFYYGAFLSLVLYNLFMFLVVRDRAFFFYLLYVSCYGLYMAVHNGLSYQFLWPDSPRLANDSLLLLLGLSLLWALQFARGILTTRQLAPRLDRLSQVLQGLCVVLMLGIPQFSYGQLIQPFAGLTLVITLQLLLLGVVALLAGARPARYYLLAWTALLLGVVIYMLKTFGWLPHNMLTQNAFQLGSLIEMVLLSLALGSRVRELKRGSYLDALTGLCNRRHFDSQMNKELQVARQFGQPLSLLLLDIDHFKRFNDEHGHQAGDLVLQKVARLLQCEVRKPFTACRHGGEEFAVIMPNSTAAAARVLAERLRKELARMTEGEAPLTLSIGLASLADGPFEQPEQLFAAADDALYAAKRGGRDQLVEYQDEHAGQCEGARLGRRARSAQSSR</sequence>
<keyword evidence="5" id="KW-0808">Transferase</keyword>
<dbReference type="SMART" id="SM00267">
    <property type="entry name" value="GGDEF"/>
    <property type="match status" value="1"/>
</dbReference>
<dbReference type="CDD" id="cd01949">
    <property type="entry name" value="GGDEF"/>
    <property type="match status" value="1"/>
</dbReference>
<dbReference type="Pfam" id="PF07695">
    <property type="entry name" value="7TMR-DISM_7TM"/>
    <property type="match status" value="1"/>
</dbReference>
<evidence type="ECO:0000256" key="2">
    <source>
        <dbReference type="SAM" id="Phobius"/>
    </source>
</evidence>
<dbReference type="RefSeq" id="WP_369285464.1">
    <property type="nucleotide sequence ID" value="NZ_JBFTEG010000001.1"/>
</dbReference>
<feature type="domain" description="GGDEF" evidence="4">
    <location>
        <begin position="418"/>
        <end position="548"/>
    </location>
</feature>
<proteinExistence type="predicted"/>
<keyword evidence="2" id="KW-0812">Transmembrane</keyword>
<organism evidence="5 6">
    <name type="scientific">Pseudomonas zhanjiangensis</name>
    <dbReference type="NCBI Taxonomy" id="3239015"/>
    <lineage>
        <taxon>Bacteria</taxon>
        <taxon>Pseudomonadati</taxon>
        <taxon>Pseudomonadota</taxon>
        <taxon>Gammaproteobacteria</taxon>
        <taxon>Pseudomonadales</taxon>
        <taxon>Pseudomonadaceae</taxon>
        <taxon>Pseudomonas</taxon>
    </lineage>
</organism>
<dbReference type="GO" id="GO:0052621">
    <property type="term" value="F:diguanylate cyclase activity"/>
    <property type="evidence" value="ECO:0007669"/>
    <property type="project" value="UniProtKB-EC"/>
</dbReference>
<dbReference type="InterPro" id="IPR011623">
    <property type="entry name" value="7TMR_DISM_rcpt_extracell_dom1"/>
</dbReference>
<feature type="transmembrane region" description="Helical" evidence="2">
    <location>
        <begin position="329"/>
        <end position="349"/>
    </location>
</feature>
<dbReference type="InterPro" id="IPR029787">
    <property type="entry name" value="Nucleotide_cyclase"/>
</dbReference>
<evidence type="ECO:0000256" key="1">
    <source>
        <dbReference type="ARBA" id="ARBA00012528"/>
    </source>
</evidence>